<reference evidence="12 13" key="1">
    <citation type="journal article" date="2013" name="Genome Announc.">
        <title>Draft Genome Sequence of Strain JLT2015T, Belonging to the Family Sphingomonadaceae of the Alphaproteobacteria.</title>
        <authorList>
            <person name="Tang K."/>
            <person name="Liu K."/>
            <person name="Li S."/>
            <person name="Jiao N."/>
        </authorList>
    </citation>
    <scope>NUCLEOTIDE SEQUENCE [LARGE SCALE GENOMIC DNA]</scope>
    <source>
        <strain evidence="12 13">JLT2015</strain>
    </source>
</reference>
<dbReference type="OrthoDB" id="9804217at2"/>
<dbReference type="RefSeq" id="WP_008599971.1">
    <property type="nucleotide sequence ID" value="NZ_AMRV01000001.1"/>
</dbReference>
<dbReference type="PROSITE" id="PS00614">
    <property type="entry name" value="IGPS"/>
    <property type="match status" value="1"/>
</dbReference>
<dbReference type="SUPFAM" id="SSF51366">
    <property type="entry name" value="Ribulose-phoshate binding barrel"/>
    <property type="match status" value="1"/>
</dbReference>
<feature type="domain" description="Indole-3-glycerol phosphate synthase" evidence="11">
    <location>
        <begin position="5"/>
        <end position="258"/>
    </location>
</feature>
<dbReference type="InterPro" id="IPR011060">
    <property type="entry name" value="RibuloseP-bd_barrel"/>
</dbReference>
<gene>
    <name evidence="10" type="primary">trpC</name>
    <name evidence="12" type="ORF">C725_0519</name>
</gene>
<evidence type="ECO:0000256" key="8">
    <source>
        <dbReference type="ARBA" id="ARBA00023141"/>
    </source>
</evidence>
<dbReference type="GO" id="GO:0004425">
    <property type="term" value="F:indole-3-glycerol-phosphate synthase activity"/>
    <property type="evidence" value="ECO:0007669"/>
    <property type="project" value="UniProtKB-UniRule"/>
</dbReference>
<keyword evidence="5 10" id="KW-0028">Amino-acid biosynthesis</keyword>
<dbReference type="Gene3D" id="3.20.20.70">
    <property type="entry name" value="Aldolase class I"/>
    <property type="match status" value="1"/>
</dbReference>
<comment type="catalytic activity">
    <reaction evidence="1 10">
        <text>1-(2-carboxyphenylamino)-1-deoxy-D-ribulose 5-phosphate + H(+) = (1S,2R)-1-C-(indol-3-yl)glycerol 3-phosphate + CO2 + H2O</text>
        <dbReference type="Rhea" id="RHEA:23476"/>
        <dbReference type="ChEBI" id="CHEBI:15377"/>
        <dbReference type="ChEBI" id="CHEBI:15378"/>
        <dbReference type="ChEBI" id="CHEBI:16526"/>
        <dbReference type="ChEBI" id="CHEBI:58613"/>
        <dbReference type="ChEBI" id="CHEBI:58866"/>
        <dbReference type="EC" id="4.1.1.48"/>
    </reaction>
</comment>
<dbReference type="EMBL" id="AMRV01000001">
    <property type="protein sequence ID" value="EMD84589.1"/>
    <property type="molecule type" value="Genomic_DNA"/>
</dbReference>
<dbReference type="PATRIC" id="fig|1234595.3.peg.518"/>
<name>M2TDK4_9SPHN</name>
<dbReference type="AlphaFoldDB" id="M2TDK4"/>
<keyword evidence="13" id="KW-1185">Reference proteome</keyword>
<keyword evidence="8 10" id="KW-0057">Aromatic amino acid biosynthesis</keyword>
<dbReference type="PANTHER" id="PTHR22854">
    <property type="entry name" value="TRYPTOPHAN BIOSYNTHESIS PROTEIN"/>
    <property type="match status" value="1"/>
</dbReference>
<dbReference type="NCBIfam" id="NF001373">
    <property type="entry name" value="PRK00278.1-6"/>
    <property type="match status" value="1"/>
</dbReference>
<dbReference type="PANTHER" id="PTHR22854:SF2">
    <property type="entry name" value="INDOLE-3-GLYCEROL-PHOSPHATE SYNTHASE"/>
    <property type="match status" value="1"/>
</dbReference>
<dbReference type="Pfam" id="PF00218">
    <property type="entry name" value="IGPS"/>
    <property type="match status" value="1"/>
</dbReference>
<evidence type="ECO:0000256" key="6">
    <source>
        <dbReference type="ARBA" id="ARBA00022793"/>
    </source>
</evidence>
<dbReference type="GO" id="GO:0004640">
    <property type="term" value="F:phosphoribosylanthranilate isomerase activity"/>
    <property type="evidence" value="ECO:0007669"/>
    <property type="project" value="TreeGrafter"/>
</dbReference>
<dbReference type="InterPro" id="IPR001468">
    <property type="entry name" value="Indole-3-GlycerolPSynthase_CS"/>
</dbReference>
<evidence type="ECO:0000256" key="1">
    <source>
        <dbReference type="ARBA" id="ARBA00001633"/>
    </source>
</evidence>
<sequence>MSDTLSEIVAYKRSQLETKKRKMPLPILEAKAAGQQAPRGFRAALMAVHGRHALIGEIKKASPSKGLIRQDFDVPKIARAYVNGGAACLSVLTEDKWFQGADENLQIARQSMHLPILRKDFLVDAYQITESRALGADAVLLIMAALNSYEARDLEMMARDHGMDVLVEVHDEAELEEALKLKTPLIGINNRDLKTLEVKLETTERLARQVPGDRMVVAESGLSSRSDLDRLKAAGASAFLIGETIMRQEDVGAATKALIG</sequence>
<dbReference type="NCBIfam" id="NF001370">
    <property type="entry name" value="PRK00278.1-2"/>
    <property type="match status" value="1"/>
</dbReference>
<dbReference type="InterPro" id="IPR013798">
    <property type="entry name" value="Indole-3-glycerol_P_synth_dom"/>
</dbReference>
<comment type="pathway">
    <text evidence="2 10">Amino-acid biosynthesis; L-tryptophan biosynthesis; L-tryptophan from chorismate: step 4/5.</text>
</comment>
<dbReference type="HAMAP" id="MF_00134_B">
    <property type="entry name" value="IGPS_B"/>
    <property type="match status" value="1"/>
</dbReference>
<keyword evidence="7 10" id="KW-0822">Tryptophan biosynthesis</keyword>
<evidence type="ECO:0000259" key="11">
    <source>
        <dbReference type="Pfam" id="PF00218"/>
    </source>
</evidence>
<evidence type="ECO:0000256" key="7">
    <source>
        <dbReference type="ARBA" id="ARBA00022822"/>
    </source>
</evidence>
<comment type="similarity">
    <text evidence="10">Belongs to the TrpC family.</text>
</comment>
<keyword evidence="6 10" id="KW-0210">Decarboxylase</keyword>
<organism evidence="12 13">
    <name type="scientific">Pacificimonas flava</name>
    <dbReference type="NCBI Taxonomy" id="1234595"/>
    <lineage>
        <taxon>Bacteria</taxon>
        <taxon>Pseudomonadati</taxon>
        <taxon>Pseudomonadota</taxon>
        <taxon>Alphaproteobacteria</taxon>
        <taxon>Sphingomonadales</taxon>
        <taxon>Sphingosinicellaceae</taxon>
        <taxon>Pacificimonas</taxon>
    </lineage>
</organism>
<dbReference type="NCBIfam" id="NF001377">
    <property type="entry name" value="PRK00278.2-4"/>
    <property type="match status" value="1"/>
</dbReference>
<evidence type="ECO:0000313" key="13">
    <source>
        <dbReference type="Proteomes" id="UP000011717"/>
    </source>
</evidence>
<dbReference type="HAMAP" id="MF_00134_A">
    <property type="entry name" value="IGPS_A"/>
    <property type="match status" value="1"/>
</dbReference>
<dbReference type="GO" id="GO:0000162">
    <property type="term" value="P:L-tryptophan biosynthetic process"/>
    <property type="evidence" value="ECO:0007669"/>
    <property type="project" value="UniProtKB-UniRule"/>
</dbReference>
<evidence type="ECO:0000256" key="4">
    <source>
        <dbReference type="ARBA" id="ARBA00018080"/>
    </source>
</evidence>
<evidence type="ECO:0000256" key="5">
    <source>
        <dbReference type="ARBA" id="ARBA00022605"/>
    </source>
</evidence>
<proteinExistence type="inferred from homology"/>
<dbReference type="InterPro" id="IPR045186">
    <property type="entry name" value="Indole-3-glycerol_P_synth"/>
</dbReference>
<dbReference type="CDD" id="cd00331">
    <property type="entry name" value="IGPS"/>
    <property type="match status" value="1"/>
</dbReference>
<comment type="caution">
    <text evidence="12">The sequence shown here is derived from an EMBL/GenBank/DDBJ whole genome shotgun (WGS) entry which is preliminary data.</text>
</comment>
<dbReference type="UniPathway" id="UPA00035">
    <property type="reaction ID" value="UER00043"/>
</dbReference>
<dbReference type="FunFam" id="3.20.20.70:FF:000024">
    <property type="entry name" value="Indole-3-glycerol phosphate synthase"/>
    <property type="match status" value="1"/>
</dbReference>
<evidence type="ECO:0000256" key="10">
    <source>
        <dbReference type="HAMAP-Rule" id="MF_00134"/>
    </source>
</evidence>
<dbReference type="EC" id="4.1.1.48" evidence="3 10"/>
<protein>
    <recommendedName>
        <fullName evidence="4 10">Indole-3-glycerol phosphate synthase</fullName>
        <shortName evidence="10">IGPS</shortName>
        <ecNumber evidence="3 10">4.1.1.48</ecNumber>
    </recommendedName>
</protein>
<dbReference type="Proteomes" id="UP000011717">
    <property type="component" value="Unassembled WGS sequence"/>
</dbReference>
<evidence type="ECO:0000256" key="2">
    <source>
        <dbReference type="ARBA" id="ARBA00004696"/>
    </source>
</evidence>
<evidence type="ECO:0000256" key="9">
    <source>
        <dbReference type="ARBA" id="ARBA00023239"/>
    </source>
</evidence>
<evidence type="ECO:0000256" key="3">
    <source>
        <dbReference type="ARBA" id="ARBA00012362"/>
    </source>
</evidence>
<dbReference type="InterPro" id="IPR013785">
    <property type="entry name" value="Aldolase_TIM"/>
</dbReference>
<accession>M2TDK4</accession>
<keyword evidence="9 10" id="KW-0456">Lyase</keyword>
<evidence type="ECO:0000313" key="12">
    <source>
        <dbReference type="EMBL" id="EMD84589.1"/>
    </source>
</evidence>